<dbReference type="AlphaFoldDB" id="A0AB35U519"/>
<comment type="caution">
    <text evidence="1">The sequence shown here is derived from an EMBL/GenBank/DDBJ whole genome shotgun (WGS) entry which is preliminary data.</text>
</comment>
<accession>A0AB35U519</accession>
<protein>
    <submittedName>
        <fullName evidence="1">Uncharacterized protein</fullName>
    </submittedName>
</protein>
<dbReference type="RefSeq" id="WP_370595895.1">
    <property type="nucleotide sequence ID" value="NZ_JALBUR010000009.1"/>
</dbReference>
<gene>
    <name evidence="1" type="ORF">MOZ60_05160</name>
</gene>
<sequence>MQVAGSYGVRIRDDYDALKRTADLFSNAVSYLVRPCEANTLQRRQRMLECMIHSSDGVSSSDSFDQRFPKFPSYYRRAAITQALGVVSAYQSALKNLMENGRKGKMPKLDSCSHRMPALYRGNTYKPVIDKETGEVLPSFCTIHFFTASTVQ</sequence>
<keyword evidence="2" id="KW-1185">Reference proteome</keyword>
<evidence type="ECO:0000313" key="2">
    <source>
        <dbReference type="Proteomes" id="UP001286174"/>
    </source>
</evidence>
<reference evidence="1 2" key="1">
    <citation type="submission" date="2022-03" db="EMBL/GenBank/DDBJ databases">
        <title>Novel taxa within the pig intestine.</title>
        <authorList>
            <person name="Wylensek D."/>
            <person name="Bishof K."/>
            <person name="Afrizal A."/>
            <person name="Clavel T."/>
        </authorList>
    </citation>
    <scope>NUCLEOTIDE SEQUENCE [LARGE SCALE GENOMIC DNA]</scope>
    <source>
        <strain evidence="1 2">CLA-KB-P133</strain>
    </source>
</reference>
<organism evidence="1 2">
    <name type="scientific">Grylomicrobium aquisgranensis</name>
    <dbReference type="NCBI Taxonomy" id="2926318"/>
    <lineage>
        <taxon>Bacteria</taxon>
        <taxon>Bacillati</taxon>
        <taxon>Bacillota</taxon>
        <taxon>Erysipelotrichia</taxon>
        <taxon>Erysipelotrichales</taxon>
        <taxon>Erysipelotrichaceae</taxon>
        <taxon>Grylomicrobium</taxon>
    </lineage>
</organism>
<evidence type="ECO:0000313" key="1">
    <source>
        <dbReference type="EMBL" id="MDX8419482.1"/>
    </source>
</evidence>
<dbReference type="EMBL" id="JALBUR010000009">
    <property type="protein sequence ID" value="MDX8419482.1"/>
    <property type="molecule type" value="Genomic_DNA"/>
</dbReference>
<name>A0AB35U519_9FIRM</name>
<dbReference type="Proteomes" id="UP001286174">
    <property type="component" value="Unassembled WGS sequence"/>
</dbReference>
<proteinExistence type="predicted"/>